<proteinExistence type="predicted"/>
<dbReference type="GeneID" id="80535585"/>
<dbReference type="Proteomes" id="UP000677749">
    <property type="component" value="Segment"/>
</dbReference>
<sequence>MVVYILNTDFIFRSQGTQTTDGPPVIPKRATFHPRQTEYQLVPIKGGKKDHLISGTSFRETLTPPDSSPRRLWRELLDLVNQESECKWKEKKLDLTSSSSSDMEDSEESQISLLSFGGGGETPPPTPPPTR</sequence>
<evidence type="ECO:0000313" key="3">
    <source>
        <dbReference type="Proteomes" id="UP000677749"/>
    </source>
</evidence>
<keyword evidence="3" id="KW-1185">Reference proteome</keyword>
<feature type="region of interest" description="Disordered" evidence="1">
    <location>
        <begin position="46"/>
        <end position="69"/>
    </location>
</feature>
<dbReference type="RefSeq" id="YP_010797615.1">
    <property type="nucleotide sequence ID" value="NC_076224.1"/>
</dbReference>
<name>A0A2Z4N3G8_9VIRU</name>
<dbReference type="EMBL" id="MG837569">
    <property type="protein sequence ID" value="AWX63405.1"/>
    <property type="molecule type" value="Genomic_DNA"/>
</dbReference>
<dbReference type="KEGG" id="vg:80535585"/>
<feature type="compositionally biased region" description="Pro residues" evidence="1">
    <location>
        <begin position="122"/>
        <end position="131"/>
    </location>
</feature>
<evidence type="ECO:0000313" key="2">
    <source>
        <dbReference type="EMBL" id="AWX63405.1"/>
    </source>
</evidence>
<evidence type="ECO:0000256" key="1">
    <source>
        <dbReference type="SAM" id="MobiDB-lite"/>
    </source>
</evidence>
<accession>A0A2Z4N3G8</accession>
<reference evidence="2" key="1">
    <citation type="submission" date="2018-01" db="EMBL/GenBank/DDBJ databases">
        <title>Identifying anelloviruses associated with Antarctic fur seals.</title>
        <authorList>
            <person name="Crane A."/>
            <person name="Goebel M."/>
            <person name="Kraberger S."/>
            <person name="Stone A."/>
            <person name="Varsani A."/>
        </authorList>
    </citation>
    <scope>NUCLEOTIDE SEQUENCE</scope>
    <source>
        <strain evidence="2">ASV20_172</strain>
    </source>
</reference>
<feature type="region of interest" description="Disordered" evidence="1">
    <location>
        <begin position="91"/>
        <end position="131"/>
    </location>
</feature>
<organism evidence="2">
    <name type="scientific">Torque teno Arctocephalus gazella virus 1</name>
    <dbReference type="NCBI Taxonomy" id="2249932"/>
    <lineage>
        <taxon>Viruses</taxon>
        <taxon>Monodnaviria</taxon>
        <taxon>Shotokuvirae</taxon>
        <taxon>Commensaviricota</taxon>
        <taxon>Cardeaviricetes</taxon>
        <taxon>Sanitavirales</taxon>
        <taxon>Anelloviridae</taxon>
        <taxon>Sigmatorquevirus</taxon>
        <taxon>Sigmatorquevirus otari2</taxon>
    </lineage>
</organism>
<protein>
    <submittedName>
        <fullName evidence="2">ORF3</fullName>
    </submittedName>
</protein>